<dbReference type="Proteomes" id="UP000041254">
    <property type="component" value="Unassembled WGS sequence"/>
</dbReference>
<evidence type="ECO:0000313" key="3">
    <source>
        <dbReference type="Proteomes" id="UP000041254"/>
    </source>
</evidence>
<keyword evidence="3" id="KW-1185">Reference proteome</keyword>
<evidence type="ECO:0000256" key="1">
    <source>
        <dbReference type="SAM" id="MobiDB-lite"/>
    </source>
</evidence>
<dbReference type="EMBL" id="CDMY01000198">
    <property type="protein sequence ID" value="CEL93915.1"/>
    <property type="molecule type" value="Genomic_DNA"/>
</dbReference>
<dbReference type="AlphaFoldDB" id="A0A0G4EEW2"/>
<name>A0A0G4EEW2_VITBC</name>
<evidence type="ECO:0000313" key="2">
    <source>
        <dbReference type="EMBL" id="CEL93915.1"/>
    </source>
</evidence>
<gene>
    <name evidence="2" type="ORF">Vbra_11451</name>
</gene>
<reference evidence="2 3" key="1">
    <citation type="submission" date="2014-11" db="EMBL/GenBank/DDBJ databases">
        <authorList>
            <person name="Zhu J."/>
            <person name="Qi W."/>
            <person name="Song R."/>
        </authorList>
    </citation>
    <scope>NUCLEOTIDE SEQUENCE [LARGE SCALE GENOMIC DNA]</scope>
</reference>
<feature type="region of interest" description="Disordered" evidence="1">
    <location>
        <begin position="183"/>
        <end position="203"/>
    </location>
</feature>
<organism evidence="2 3">
    <name type="scientific">Vitrella brassicaformis (strain CCMP3155)</name>
    <dbReference type="NCBI Taxonomy" id="1169540"/>
    <lineage>
        <taxon>Eukaryota</taxon>
        <taxon>Sar</taxon>
        <taxon>Alveolata</taxon>
        <taxon>Colpodellida</taxon>
        <taxon>Vitrellaceae</taxon>
        <taxon>Vitrella</taxon>
    </lineage>
</organism>
<dbReference type="InParanoid" id="A0A0G4EEW2"/>
<sequence>MNGPFSLGSQKLEIVHHWPLFLRPRTKAAAPVAFPSPHTARQYPTVEELSIEIQPIDMDLVGSAQDLIARAESVPERLRDLFRLVHELRPTHATFELSERADIFVAPGDAEQVDSELDLLFREGRVRDDMAEYGMELRLPMTYKRFDGEDSSVEDMAARPAEHQLTVEMDIWLLNDSDGVEGNSEGFDDAAGWTDWGGQGGDG</sequence>
<dbReference type="VEuPathDB" id="CryptoDB:Vbra_11451"/>
<protein>
    <submittedName>
        <fullName evidence="2">Uncharacterized protein</fullName>
    </submittedName>
</protein>
<accession>A0A0G4EEW2</accession>
<proteinExistence type="predicted"/>
<dbReference type="PhylomeDB" id="A0A0G4EEW2"/>